<organism evidence="2 3">
    <name type="scientific">Rhizoctonia solani</name>
    <dbReference type="NCBI Taxonomy" id="456999"/>
    <lineage>
        <taxon>Eukaryota</taxon>
        <taxon>Fungi</taxon>
        <taxon>Dikarya</taxon>
        <taxon>Basidiomycota</taxon>
        <taxon>Agaricomycotina</taxon>
        <taxon>Agaricomycetes</taxon>
        <taxon>Cantharellales</taxon>
        <taxon>Ceratobasidiaceae</taxon>
        <taxon>Rhizoctonia</taxon>
    </lineage>
</organism>
<name>A0A8H3CS17_9AGAM</name>
<feature type="transmembrane region" description="Helical" evidence="1">
    <location>
        <begin position="13"/>
        <end position="38"/>
    </location>
</feature>
<reference evidence="2" key="1">
    <citation type="submission" date="2021-01" db="EMBL/GenBank/DDBJ databases">
        <authorList>
            <person name="Kaushik A."/>
        </authorList>
    </citation>
    <scope>NUCLEOTIDE SEQUENCE</scope>
    <source>
        <strain evidence="2">AG4-R118</strain>
    </source>
</reference>
<sequence>MLGNPKLDHLKKWYLSVVGTYVLAVSLAIGNHFFCAYLNNKDVSLYNQAWVTIVKNTWARAVQICLIVSSHTALLALVWSNLSNLQLPVRIVDSALRLPAFLPLVTILFSSKLKRLSNPVFYSVSLLSLAAVTITIPAALIVRPMESLPTTLQVPSVDMSADPRLYAVINSGWEYVSPSNHLQRLVRNMLMSDEVLTWDAPLACRYGCSYQVVYYAPILRCVDYSPDPKDPSLASNTSYRASFNISESHLMLNMTFWPMINGTRAVGGNSSSPSGTRCTFHNGTYSAAVHYWGTHQSTSITNYTRTSDDLLPGISTGFSDSSSCPRNTSWAASDPLGASPCARIQMNTWAFVEAFSSSLSGAIVTYSQSGSFGPEQRAANNALMPNLDYLFSIHELYQSFDLAPWAKGIGLGNALESLFANATLSLTKDAYNQNWTSEAHSAFVVPFANKYSYNPKTLWWGYGCAFLTVISTIMMGLRDRHCLPGQETSLGRILAATGDESLERLRNQRECVDDMVICYEAVPKDNDHVMVFTVPEGERELRKRTLDTEEIGLLERN</sequence>
<keyword evidence="1" id="KW-1133">Transmembrane helix</keyword>
<keyword evidence="1" id="KW-0812">Transmembrane</keyword>
<proteinExistence type="predicted"/>
<feature type="transmembrane region" description="Helical" evidence="1">
    <location>
        <begin position="91"/>
        <end position="109"/>
    </location>
</feature>
<evidence type="ECO:0000256" key="1">
    <source>
        <dbReference type="SAM" id="Phobius"/>
    </source>
</evidence>
<keyword evidence="1" id="KW-0472">Membrane</keyword>
<dbReference type="EMBL" id="CAJMWX010001534">
    <property type="protein sequence ID" value="CAE6494713.1"/>
    <property type="molecule type" value="Genomic_DNA"/>
</dbReference>
<gene>
    <name evidence="2" type="ORF">RDB_LOCUS145677</name>
</gene>
<feature type="transmembrane region" description="Helical" evidence="1">
    <location>
        <begin position="121"/>
        <end position="142"/>
    </location>
</feature>
<evidence type="ECO:0000313" key="2">
    <source>
        <dbReference type="EMBL" id="CAE6494713.1"/>
    </source>
</evidence>
<feature type="transmembrane region" description="Helical" evidence="1">
    <location>
        <begin position="58"/>
        <end position="79"/>
    </location>
</feature>
<evidence type="ECO:0000313" key="3">
    <source>
        <dbReference type="Proteomes" id="UP000663888"/>
    </source>
</evidence>
<accession>A0A8H3CS17</accession>
<dbReference type="AlphaFoldDB" id="A0A8H3CS17"/>
<comment type="caution">
    <text evidence="2">The sequence shown here is derived from an EMBL/GenBank/DDBJ whole genome shotgun (WGS) entry which is preliminary data.</text>
</comment>
<dbReference type="Proteomes" id="UP000663888">
    <property type="component" value="Unassembled WGS sequence"/>
</dbReference>
<protein>
    <submittedName>
        <fullName evidence="2">Uncharacterized protein</fullName>
    </submittedName>
</protein>